<sequence>MAVLEEDEEEVEYLLAALNDLAGMQEALLPAILGTPMVCAQSTPEVRAAPPMNVSMHSFGSDKDVTPTRPDTVKRSSQALAASIATPAAAPGLRPKSKPQPQQQRHQTDCSHVDAHENAAQPAQDRNQGKLPTHDPLAIHGSSETDFPSQDYAHQMADKYGNKYFENLEEELPLRTRWVDYKDKEFDPSQIEPGWHAWMSYMVDKSPAVDPLLQRQVRVWEPKEHRPTLTWSRSGYKPYSTYVFTTSPITQQMDSNHSHSTKNKYSAWTPVAKARA</sequence>
<evidence type="ECO:0000256" key="3">
    <source>
        <dbReference type="SAM" id="MobiDB-lite"/>
    </source>
</evidence>
<dbReference type="GO" id="GO:0005743">
    <property type="term" value="C:mitochondrial inner membrane"/>
    <property type="evidence" value="ECO:0007669"/>
    <property type="project" value="UniProtKB-SubCell"/>
</dbReference>
<gene>
    <name evidence="4" type="ORF">DDE83_002305</name>
</gene>
<dbReference type="GO" id="GO:0045271">
    <property type="term" value="C:respiratory chain complex I"/>
    <property type="evidence" value="ECO:0007669"/>
    <property type="project" value="InterPro"/>
</dbReference>
<evidence type="ECO:0000256" key="1">
    <source>
        <dbReference type="ARBA" id="ARBA00007355"/>
    </source>
</evidence>
<dbReference type="EMBL" id="QGDH01000023">
    <property type="protein sequence ID" value="RAR14355.1"/>
    <property type="molecule type" value="Genomic_DNA"/>
</dbReference>
<dbReference type="PANTHER" id="PTHR12910:SF2">
    <property type="entry name" value="NADH DEHYDROGENASE [UBIQUINONE] 1 ALPHA SUBCOMPLEX SUBUNIT 12"/>
    <property type="match status" value="1"/>
</dbReference>
<reference evidence="5" key="1">
    <citation type="submission" date="2018-05" db="EMBL/GenBank/DDBJ databases">
        <title>Draft genome sequence of Stemphylium lycopersici strain CIDEFI 213.</title>
        <authorList>
            <person name="Medina R."/>
            <person name="Franco M.E.E."/>
            <person name="Lucentini C.G."/>
            <person name="Saparrat M.C.N."/>
            <person name="Balatti P.A."/>
        </authorList>
    </citation>
    <scope>NUCLEOTIDE SEQUENCE [LARGE SCALE GENOMIC DNA]</scope>
    <source>
        <strain evidence="5">CIDEFI 213</strain>
    </source>
</reference>
<dbReference type="STRING" id="183478.A0A364NAL6"/>
<proteinExistence type="inferred from homology"/>
<keyword evidence="2" id="KW-0679">Respiratory chain</keyword>
<evidence type="ECO:0000313" key="5">
    <source>
        <dbReference type="Proteomes" id="UP000249619"/>
    </source>
</evidence>
<name>A0A364NAL6_STELY</name>
<keyword evidence="2" id="KW-0496">Mitochondrion</keyword>
<dbReference type="Pfam" id="PF05071">
    <property type="entry name" value="NDUFA12"/>
    <property type="match status" value="1"/>
</dbReference>
<comment type="function">
    <text evidence="2">Accessory subunit of the mitochondrial membrane respiratory chain NADH dehydrogenase (Complex I), that is believed not to be involved in catalysis. Complex I functions in the transfer of electrons from NADH to the respiratory chain. The immediate electron acceptor for the enzyme is believed to be ubiquinone.</text>
</comment>
<evidence type="ECO:0000313" key="4">
    <source>
        <dbReference type="EMBL" id="RAR14355.1"/>
    </source>
</evidence>
<comment type="similarity">
    <text evidence="1 2">Belongs to the complex I NDUFA12 subunit family.</text>
</comment>
<dbReference type="Proteomes" id="UP000249619">
    <property type="component" value="Unassembled WGS sequence"/>
</dbReference>
<comment type="caution">
    <text evidence="4">The sequence shown here is derived from an EMBL/GenBank/DDBJ whole genome shotgun (WGS) entry which is preliminary data.</text>
</comment>
<keyword evidence="2" id="KW-0472">Membrane</keyword>
<keyword evidence="2" id="KW-0249">Electron transport</keyword>
<keyword evidence="4" id="KW-0560">Oxidoreductase</keyword>
<keyword evidence="5" id="KW-1185">Reference proteome</keyword>
<keyword evidence="2" id="KW-0999">Mitochondrion inner membrane</keyword>
<protein>
    <recommendedName>
        <fullName evidence="2">NADH dehydrogenase [ubiquinone] 1 alpha subcomplex subunit</fullName>
    </recommendedName>
</protein>
<dbReference type="AlphaFoldDB" id="A0A364NAL6"/>
<organism evidence="4 5">
    <name type="scientific">Stemphylium lycopersici</name>
    <name type="common">Tomato gray leaf spot disease fungus</name>
    <name type="synonym">Thyrospora lycopersici</name>
    <dbReference type="NCBI Taxonomy" id="183478"/>
    <lineage>
        <taxon>Eukaryota</taxon>
        <taxon>Fungi</taxon>
        <taxon>Dikarya</taxon>
        <taxon>Ascomycota</taxon>
        <taxon>Pezizomycotina</taxon>
        <taxon>Dothideomycetes</taxon>
        <taxon>Pleosporomycetidae</taxon>
        <taxon>Pleosporales</taxon>
        <taxon>Pleosporineae</taxon>
        <taxon>Pleosporaceae</taxon>
        <taxon>Stemphylium</taxon>
    </lineage>
</organism>
<comment type="subcellular location">
    <subcellularLocation>
        <location evidence="2">Mitochondrion inner membrane</location>
        <topology evidence="2">Peripheral membrane protein</topology>
        <orientation evidence="2">Matrix side</orientation>
    </subcellularLocation>
</comment>
<feature type="compositionally biased region" description="Low complexity" evidence="3">
    <location>
        <begin position="79"/>
        <end position="90"/>
    </location>
</feature>
<feature type="compositionally biased region" description="Basic and acidic residues" evidence="3">
    <location>
        <begin position="106"/>
        <end position="117"/>
    </location>
</feature>
<feature type="compositionally biased region" description="Basic and acidic residues" evidence="3">
    <location>
        <begin position="60"/>
        <end position="74"/>
    </location>
</feature>
<feature type="region of interest" description="Disordered" evidence="3">
    <location>
        <begin position="52"/>
        <end position="149"/>
    </location>
</feature>
<dbReference type="InterPro" id="IPR007763">
    <property type="entry name" value="NDUFA12"/>
</dbReference>
<dbReference type="GO" id="GO:0016491">
    <property type="term" value="F:oxidoreductase activity"/>
    <property type="evidence" value="ECO:0007669"/>
    <property type="project" value="UniProtKB-KW"/>
</dbReference>
<dbReference type="GO" id="GO:0006979">
    <property type="term" value="P:response to oxidative stress"/>
    <property type="evidence" value="ECO:0007669"/>
    <property type="project" value="TreeGrafter"/>
</dbReference>
<keyword evidence="2" id="KW-0813">Transport</keyword>
<dbReference type="PANTHER" id="PTHR12910">
    <property type="entry name" value="NADH-UBIQUINONE OXIDOREDUCTASE SUBUNIT B17.2"/>
    <property type="match status" value="1"/>
</dbReference>
<evidence type="ECO:0000256" key="2">
    <source>
        <dbReference type="RuleBase" id="RU363103"/>
    </source>
</evidence>
<accession>A0A364NAL6</accession>